<accession>A0A873WEL6</accession>
<organism evidence="2 3">
    <name type="scientific">Burkholderia phage Mica</name>
    <dbReference type="NCBI Taxonomy" id="2767579"/>
    <lineage>
        <taxon>Viruses</taxon>
        <taxon>Duplodnaviria</taxon>
        <taxon>Heunggongvirae</taxon>
        <taxon>Uroviricota</taxon>
        <taxon>Caudoviricetes</taxon>
        <taxon>Micavirus</taxon>
        <taxon>Micavirus Mica</taxon>
    </lineage>
</organism>
<proteinExistence type="predicted"/>
<feature type="transmembrane region" description="Helical" evidence="1">
    <location>
        <begin position="71"/>
        <end position="93"/>
    </location>
</feature>
<keyword evidence="1" id="KW-0472">Membrane</keyword>
<keyword evidence="1" id="KW-1133">Transmembrane helix</keyword>
<evidence type="ECO:0000313" key="3">
    <source>
        <dbReference type="Proteomes" id="UP000663491"/>
    </source>
</evidence>
<dbReference type="EMBL" id="MT701586">
    <property type="protein sequence ID" value="QPB08673.1"/>
    <property type="molecule type" value="Genomic_DNA"/>
</dbReference>
<keyword evidence="3" id="KW-1185">Reference proteome</keyword>
<protein>
    <submittedName>
        <fullName evidence="2">Putative membrane protein</fullName>
    </submittedName>
</protein>
<evidence type="ECO:0000313" key="2">
    <source>
        <dbReference type="EMBL" id="QPB08673.1"/>
    </source>
</evidence>
<gene>
    <name evidence="2" type="ORF">CPT_Mica_061</name>
</gene>
<name>A0A873WEL6_9CAUD</name>
<sequence>MSGTAIAIIASAQSTAAAAAAAQAAHDAKVARCTVIESTFNQATATVELKQDYASCISFLYPQPSEQPPSFMTRASILAIVFVLVVATIAGVIRGWREDSDVMLACLVGIVYAMVAALAVGGVALAVWGVKVALA</sequence>
<keyword evidence="1" id="KW-0812">Transmembrane</keyword>
<dbReference type="Proteomes" id="UP000663491">
    <property type="component" value="Segment"/>
</dbReference>
<evidence type="ECO:0000256" key="1">
    <source>
        <dbReference type="SAM" id="Phobius"/>
    </source>
</evidence>
<reference evidence="2" key="1">
    <citation type="submission" date="2020-07" db="EMBL/GenBank/DDBJ databases">
        <title>Complete genome sequence of Burkholderia cenocepacia myophage Mica.</title>
        <authorList>
            <person name="Garcia J.A."/>
            <person name="Yao G.W."/>
            <person name="Guadalupe Vizoso-Pinto M."/>
            <person name="Gonzalez C."/>
            <person name="Liu M.L."/>
            <person name="Gill J."/>
        </authorList>
    </citation>
    <scope>NUCLEOTIDE SEQUENCE</scope>
</reference>
<feature type="transmembrane region" description="Helical" evidence="1">
    <location>
        <begin position="105"/>
        <end position="130"/>
    </location>
</feature>